<evidence type="ECO:0008006" key="9">
    <source>
        <dbReference type="Google" id="ProtNLM"/>
    </source>
</evidence>
<evidence type="ECO:0000256" key="4">
    <source>
        <dbReference type="ARBA" id="ARBA00022801"/>
    </source>
</evidence>
<evidence type="ECO:0000313" key="8">
    <source>
        <dbReference type="Proteomes" id="UP001295684"/>
    </source>
</evidence>
<dbReference type="EMBL" id="CAMPGE010009812">
    <property type="protein sequence ID" value="CAI2368674.1"/>
    <property type="molecule type" value="Genomic_DNA"/>
</dbReference>
<dbReference type="Proteomes" id="UP001295684">
    <property type="component" value="Unassembled WGS sequence"/>
</dbReference>
<evidence type="ECO:0000256" key="3">
    <source>
        <dbReference type="ARBA" id="ARBA00022729"/>
    </source>
</evidence>
<evidence type="ECO:0000256" key="1">
    <source>
        <dbReference type="ARBA" id="ARBA00011079"/>
    </source>
</evidence>
<keyword evidence="8" id="KW-1185">Reference proteome</keyword>
<sequence length="458" mass="52834">MKKSTAFFGIAILLISSVTASAVGFKENFEMKGDGFIQSEFENLIDHFDPTDERTYSQRFWYNADGFDYEKGPIFLYICGEYVCGVNEERQFPVKVAQEFNGLFVYLEHRYYGESQPFPDSNDVADLGYLTAKHALADLAVFLSTLNNELIKTHGGEKRKIVVVGGSYPGALSAWFRAKYPHIAEASWASSAVVQAVEDMTMFDYQIYNSTMRSSETCTKVIQDFTEYYDSLVESGDESTLNDIKSYFDATDLDNALFARTLVHFYVGKVQYGKRTQLCEFLENIADLPILERFKKVADNYDENDYKYLDEVLRTENNGHISTGDAWHYQYCTEYGYFQTPYDGVSMRSKLLKLPYWQQGCRESFGDQIITEARETNVFFGSDMIRGSNTFYTNGGEDPWQWVGVTHVYDELNQVSRLLQCENCAHCVELYNEREDDSDELKQVRLEIKEWLKKIIYS</sequence>
<dbReference type="InterPro" id="IPR029058">
    <property type="entry name" value="AB_hydrolase_fold"/>
</dbReference>
<keyword evidence="4" id="KW-0378">Hydrolase</keyword>
<evidence type="ECO:0000256" key="5">
    <source>
        <dbReference type="ARBA" id="ARBA00023180"/>
    </source>
</evidence>
<comment type="similarity">
    <text evidence="1">Belongs to the peptidase S28 family.</text>
</comment>
<dbReference type="SUPFAM" id="SSF53474">
    <property type="entry name" value="alpha/beta-Hydrolases"/>
    <property type="match status" value="2"/>
</dbReference>
<accession>A0AAD1UP55</accession>
<dbReference type="Gene3D" id="3.40.50.1820">
    <property type="entry name" value="alpha/beta hydrolase"/>
    <property type="match status" value="1"/>
</dbReference>
<comment type="caution">
    <text evidence="7">The sequence shown here is derived from an EMBL/GenBank/DDBJ whole genome shotgun (WGS) entry which is preliminary data.</text>
</comment>
<feature type="chain" id="PRO_5041970024" description="Serine carboxypeptidase" evidence="6">
    <location>
        <begin position="21"/>
        <end position="458"/>
    </location>
</feature>
<gene>
    <name evidence="7" type="ORF">ECRASSUSDP1_LOCUS9970</name>
</gene>
<dbReference type="AlphaFoldDB" id="A0AAD1UP55"/>
<organism evidence="7 8">
    <name type="scientific">Euplotes crassus</name>
    <dbReference type="NCBI Taxonomy" id="5936"/>
    <lineage>
        <taxon>Eukaryota</taxon>
        <taxon>Sar</taxon>
        <taxon>Alveolata</taxon>
        <taxon>Ciliophora</taxon>
        <taxon>Intramacronucleata</taxon>
        <taxon>Spirotrichea</taxon>
        <taxon>Hypotrichia</taxon>
        <taxon>Euplotida</taxon>
        <taxon>Euplotidae</taxon>
        <taxon>Moneuplotes</taxon>
    </lineage>
</organism>
<evidence type="ECO:0000256" key="2">
    <source>
        <dbReference type="ARBA" id="ARBA00022670"/>
    </source>
</evidence>
<name>A0AAD1UP55_EUPCR</name>
<feature type="signal peptide" evidence="6">
    <location>
        <begin position="1"/>
        <end position="20"/>
    </location>
</feature>
<proteinExistence type="inferred from homology"/>
<dbReference type="PANTHER" id="PTHR11010:SF11">
    <property type="entry name" value="THYMUS-SPECIFIC SERINE PROTEASE"/>
    <property type="match status" value="1"/>
</dbReference>
<dbReference type="PANTHER" id="PTHR11010">
    <property type="entry name" value="PROTEASE S28 PRO-X CARBOXYPEPTIDASE-RELATED"/>
    <property type="match status" value="1"/>
</dbReference>
<keyword evidence="2" id="KW-0645">Protease</keyword>
<evidence type="ECO:0000256" key="6">
    <source>
        <dbReference type="SAM" id="SignalP"/>
    </source>
</evidence>
<dbReference type="InterPro" id="IPR042269">
    <property type="entry name" value="Ser_carbopepase_S28_SKS"/>
</dbReference>
<keyword evidence="3 6" id="KW-0732">Signal</keyword>
<dbReference type="GO" id="GO:0006508">
    <property type="term" value="P:proteolysis"/>
    <property type="evidence" value="ECO:0007669"/>
    <property type="project" value="UniProtKB-KW"/>
</dbReference>
<reference evidence="7" key="1">
    <citation type="submission" date="2023-07" db="EMBL/GenBank/DDBJ databases">
        <authorList>
            <consortium name="AG Swart"/>
            <person name="Singh M."/>
            <person name="Singh A."/>
            <person name="Seah K."/>
            <person name="Emmerich C."/>
        </authorList>
    </citation>
    <scope>NUCLEOTIDE SEQUENCE</scope>
    <source>
        <strain evidence="7">DP1</strain>
    </source>
</reference>
<protein>
    <recommendedName>
        <fullName evidence="9">Serine carboxypeptidase</fullName>
    </recommendedName>
</protein>
<evidence type="ECO:0000313" key="7">
    <source>
        <dbReference type="EMBL" id="CAI2368674.1"/>
    </source>
</evidence>
<dbReference type="Gene3D" id="1.20.120.980">
    <property type="entry name" value="Serine carboxypeptidase S28, SKS domain"/>
    <property type="match status" value="1"/>
</dbReference>
<keyword evidence="5" id="KW-0325">Glycoprotein</keyword>
<dbReference type="InterPro" id="IPR008758">
    <property type="entry name" value="Peptidase_S28"/>
</dbReference>
<dbReference type="GO" id="GO:0008239">
    <property type="term" value="F:dipeptidyl-peptidase activity"/>
    <property type="evidence" value="ECO:0007669"/>
    <property type="project" value="TreeGrafter"/>
</dbReference>
<dbReference type="Pfam" id="PF05577">
    <property type="entry name" value="Peptidase_S28"/>
    <property type="match status" value="1"/>
</dbReference>
<dbReference type="GO" id="GO:0070008">
    <property type="term" value="F:serine-type exopeptidase activity"/>
    <property type="evidence" value="ECO:0007669"/>
    <property type="project" value="InterPro"/>
</dbReference>